<keyword evidence="1" id="KW-0436">Ligase</keyword>
<organism evidence="10">
    <name type="scientific">Soboliphyme baturini</name>
    <dbReference type="NCBI Taxonomy" id="241478"/>
    <lineage>
        <taxon>Eukaryota</taxon>
        <taxon>Metazoa</taxon>
        <taxon>Ecdysozoa</taxon>
        <taxon>Nematoda</taxon>
        <taxon>Enoplea</taxon>
        <taxon>Dorylaimia</taxon>
        <taxon>Dioctophymatida</taxon>
        <taxon>Dioctophymatoidea</taxon>
        <taxon>Soboliphymatidae</taxon>
        <taxon>Soboliphyme</taxon>
    </lineage>
</organism>
<evidence type="ECO:0000256" key="3">
    <source>
        <dbReference type="ARBA" id="ARBA00022840"/>
    </source>
</evidence>
<keyword evidence="5" id="KW-0030">Aminoacyl-tRNA synthetase</keyword>
<dbReference type="PROSITE" id="PS51257">
    <property type="entry name" value="PROKAR_LIPOPROTEIN"/>
    <property type="match status" value="1"/>
</dbReference>
<protein>
    <recommendedName>
        <fullName evidence="6">Methionyl-tRNA synthetase</fullName>
    </recommendedName>
</protein>
<feature type="domain" description="Methionyl/Leucyl tRNA synthetase" evidence="7">
    <location>
        <begin position="9"/>
        <end position="105"/>
    </location>
</feature>
<dbReference type="AlphaFoldDB" id="A0A183JAB0"/>
<keyword evidence="4" id="KW-0648">Protein biosynthesis</keyword>
<dbReference type="SUPFAM" id="SSF52374">
    <property type="entry name" value="Nucleotidylyl transferase"/>
    <property type="match status" value="1"/>
</dbReference>
<evidence type="ECO:0000256" key="1">
    <source>
        <dbReference type="ARBA" id="ARBA00022598"/>
    </source>
</evidence>
<dbReference type="InterPro" id="IPR023458">
    <property type="entry name" value="Met-tRNA_ligase_1"/>
</dbReference>
<evidence type="ECO:0000259" key="7">
    <source>
        <dbReference type="Pfam" id="PF09334"/>
    </source>
</evidence>
<dbReference type="WBParaSite" id="SBAD_0001322101-mRNA-1">
    <property type="protein sequence ID" value="SBAD_0001322101-mRNA-1"/>
    <property type="gene ID" value="SBAD_0001322101"/>
</dbReference>
<dbReference type="GO" id="GO:0005829">
    <property type="term" value="C:cytosol"/>
    <property type="evidence" value="ECO:0007669"/>
    <property type="project" value="TreeGrafter"/>
</dbReference>
<dbReference type="PROSITE" id="PS00178">
    <property type="entry name" value="AA_TRNA_LIGASE_I"/>
    <property type="match status" value="1"/>
</dbReference>
<dbReference type="Proteomes" id="UP000270296">
    <property type="component" value="Unassembled WGS sequence"/>
</dbReference>
<keyword evidence="3" id="KW-0067">ATP-binding</keyword>
<dbReference type="InterPro" id="IPR014729">
    <property type="entry name" value="Rossmann-like_a/b/a_fold"/>
</dbReference>
<dbReference type="PANTHER" id="PTHR45765:SF1">
    <property type="entry name" value="METHIONINE--TRNA LIGASE, CYTOPLASMIC"/>
    <property type="match status" value="1"/>
</dbReference>
<name>A0A183JAB0_9BILA</name>
<dbReference type="InterPro" id="IPR001412">
    <property type="entry name" value="aa-tRNA-synth_I_CS"/>
</dbReference>
<evidence type="ECO:0000256" key="5">
    <source>
        <dbReference type="ARBA" id="ARBA00023146"/>
    </source>
</evidence>
<dbReference type="Pfam" id="PF09334">
    <property type="entry name" value="tRNA-synt_1g"/>
    <property type="match status" value="1"/>
</dbReference>
<evidence type="ECO:0000313" key="10">
    <source>
        <dbReference type="WBParaSite" id="SBAD_0001322101-mRNA-1"/>
    </source>
</evidence>
<proteinExistence type="predicted"/>
<gene>
    <name evidence="8" type="ORF">SBAD_LOCUS12808</name>
</gene>
<evidence type="ECO:0000256" key="4">
    <source>
        <dbReference type="ARBA" id="ARBA00022917"/>
    </source>
</evidence>
<evidence type="ECO:0000313" key="9">
    <source>
        <dbReference type="Proteomes" id="UP000270296"/>
    </source>
</evidence>
<accession>A0A183JAB0</accession>
<dbReference type="GO" id="GO:0006431">
    <property type="term" value="P:methionyl-tRNA aminoacylation"/>
    <property type="evidence" value="ECO:0007669"/>
    <property type="project" value="InterPro"/>
</dbReference>
<reference evidence="10" key="1">
    <citation type="submission" date="2016-06" db="UniProtKB">
        <authorList>
            <consortium name="WormBaseParasite"/>
        </authorList>
    </citation>
    <scope>IDENTIFICATION</scope>
</reference>
<dbReference type="EMBL" id="UZAM01018894">
    <property type="protein sequence ID" value="VDP51960.1"/>
    <property type="molecule type" value="Genomic_DNA"/>
</dbReference>
<dbReference type="OrthoDB" id="5844513at2759"/>
<sequence length="106" mass="12219">MPKPGERNVLITSALPYVNNMPHLGTVIGCVLSADVFARFCRLRGYNTLYICGTDEYGTATETKAMEEKVTPQQVCDKYFKIHKETYEWFNVEFDYFGRTTTEQQT</sequence>
<dbReference type="GO" id="GO:0017101">
    <property type="term" value="C:aminoacyl-tRNA synthetase multienzyme complex"/>
    <property type="evidence" value="ECO:0007669"/>
    <property type="project" value="TreeGrafter"/>
</dbReference>
<dbReference type="PANTHER" id="PTHR45765">
    <property type="entry name" value="METHIONINE--TRNA LIGASE"/>
    <property type="match status" value="1"/>
</dbReference>
<dbReference type="PRINTS" id="PR01041">
    <property type="entry name" value="TRNASYNTHMET"/>
</dbReference>
<evidence type="ECO:0000256" key="6">
    <source>
        <dbReference type="ARBA" id="ARBA00030904"/>
    </source>
</evidence>
<evidence type="ECO:0000313" key="8">
    <source>
        <dbReference type="EMBL" id="VDP51960.1"/>
    </source>
</evidence>
<dbReference type="GO" id="GO:0004825">
    <property type="term" value="F:methionine-tRNA ligase activity"/>
    <property type="evidence" value="ECO:0007669"/>
    <property type="project" value="InterPro"/>
</dbReference>
<dbReference type="Gene3D" id="3.40.50.620">
    <property type="entry name" value="HUPs"/>
    <property type="match status" value="1"/>
</dbReference>
<dbReference type="InterPro" id="IPR033911">
    <property type="entry name" value="MetRS_core"/>
</dbReference>
<keyword evidence="9" id="KW-1185">Reference proteome</keyword>
<evidence type="ECO:0000256" key="2">
    <source>
        <dbReference type="ARBA" id="ARBA00022741"/>
    </source>
</evidence>
<dbReference type="InterPro" id="IPR015413">
    <property type="entry name" value="Methionyl/Leucyl_tRNA_Synth"/>
</dbReference>
<keyword evidence="2" id="KW-0547">Nucleotide-binding</keyword>
<dbReference type="GO" id="GO:0005524">
    <property type="term" value="F:ATP binding"/>
    <property type="evidence" value="ECO:0007669"/>
    <property type="project" value="UniProtKB-KW"/>
</dbReference>
<reference evidence="8 9" key="2">
    <citation type="submission" date="2018-11" db="EMBL/GenBank/DDBJ databases">
        <authorList>
            <consortium name="Pathogen Informatics"/>
        </authorList>
    </citation>
    <scope>NUCLEOTIDE SEQUENCE [LARGE SCALE GENOMIC DNA]</scope>
</reference>